<gene>
    <name evidence="12" type="ORF">Egran_01455</name>
</gene>
<dbReference type="OrthoDB" id="190105at2759"/>
<evidence type="ECO:0000256" key="4">
    <source>
        <dbReference type="ARBA" id="ARBA00015819"/>
    </source>
</evidence>
<dbReference type="InterPro" id="IPR053299">
    <property type="entry name" value="ASTRA_WD_repeat"/>
</dbReference>
<evidence type="ECO:0000256" key="1">
    <source>
        <dbReference type="ARBA" id="ARBA00002730"/>
    </source>
</evidence>
<dbReference type="PROSITE" id="PS50181">
    <property type="entry name" value="FBOX"/>
    <property type="match status" value="1"/>
</dbReference>
<dbReference type="PRINTS" id="PR00320">
    <property type="entry name" value="GPROTEINBRPT"/>
</dbReference>
<feature type="region of interest" description="Disordered" evidence="10">
    <location>
        <begin position="186"/>
        <end position="250"/>
    </location>
</feature>
<dbReference type="Proteomes" id="UP000243515">
    <property type="component" value="Unassembled WGS sequence"/>
</dbReference>
<feature type="region of interest" description="Disordered" evidence="10">
    <location>
        <begin position="286"/>
        <end position="305"/>
    </location>
</feature>
<dbReference type="InterPro" id="IPR020472">
    <property type="entry name" value="WD40_PAC1"/>
</dbReference>
<comment type="subunit">
    <text evidence="3">Component of the SCF(sconB) E3 ubiquitin ligase complex.</text>
</comment>
<feature type="compositionally biased region" description="Basic residues" evidence="10">
    <location>
        <begin position="648"/>
        <end position="668"/>
    </location>
</feature>
<proteinExistence type="inferred from homology"/>
<sequence length="1134" mass="124878">MSVETSKCGPSSVATDASLVPSPGTPDPPSSYSTGTASLKNIHKRDLGERRDSNIGTPALGSSLGRFSYAPATCTTVVTTTTTTTTSLPPLHLKAPRSTRDLDPKLYPLASSPTPASLRKIKFELGGQSLIFDEPEDTKGVLQELQEQRDALRASNGVLRSVTTYDSPNGTVQPRCPHPARLSRYPMSHPASAKHRPMSPVSLSEAAPPLQRTRSLMIPSESGPTRSHGKSSLNRTMSRHPSSTVGLATPDIENNRFHLGESSLSKKKVHDMMPSRSEKMRFPIYETDAQDTLQTPDQSQRSGKENMRSVFLRHERTPLSQGHPLPDPEMHSFHTSSDSPVEDLVESAGCSREKTDEQSIDTTLEGPASVTSSLTDIDTADGQDMCLPSPSLSPIATLNSHNQDSSFDLTEDQSTDTDSTFDNHPSELPKGFHLEDVPAGGSNPLAAHRPRLGTDGRMTPSASLMDIPVMLDFFDSVPDEMKTYLMYQLLRRCRKPTLQFVADVVNPALKCDFLALLPTELSLSIVKYFDVQTMCRAAQVSKKWRHIINSDERAWKELFVRDGYVLTDGELQRAIREGWGWQFPCGKDGWEKDLSTSIIRKSNFENHLIPVSSSPSSSSPSSSFSASVSPLPTGPAAVGNALLPASSRRPKRKAATRSSTRKVARRKIASIESDSSDHMDWKKGVASIEGPYAAANAAAAAVPYPEVGLPSLRSLHLYKSLYRRHHAIHKGWMQPRIKPKHIAFRAHDRHVVTCLQFDSDKILTGSDDTNINVYDTQTGELRATLGGHDGGVWALEYYGNTLVSGSTDRSVRVWDIENAKCTQIFQGHTSTVRCLQIVLPVEIGRHADGTREMMPKEPLIITGSRDSNLRVWKLPKPGDPVYYQTGLHGIDSDCPYFVRALAGHTHSVRAIAAYGDTLVSGSYDCSVRVWKISTGETVHMLQGHALKVYSVVLDHERNRCISGSMDNMVKVWSLETGSLLYNLEGHTSLVGLLDLKDDRLVSAAADSTLRIWDPETGHCKRILRAHTGAITCFQHDGQKLISGSDRNLKMWNVQTGECVKDLLIDLSGVWQVRFNDRRCVAAVQRNDLTYIEVLDFGAHRDGVSEHRLGKRMVVDIRGIEANEADDIDYEASDD</sequence>
<accession>A0A232M3B0</accession>
<dbReference type="PANTHER" id="PTHR44156">
    <property type="entry name" value="SUPERNUMERARY LIMBS, ISOFORM B-RELATED"/>
    <property type="match status" value="1"/>
</dbReference>
<dbReference type="PROSITE" id="PS50294">
    <property type="entry name" value="WD_REPEATS_REGION"/>
    <property type="match status" value="4"/>
</dbReference>
<feature type="compositionally biased region" description="Polar residues" evidence="10">
    <location>
        <begin position="30"/>
        <end position="39"/>
    </location>
</feature>
<evidence type="ECO:0000313" key="12">
    <source>
        <dbReference type="EMBL" id="OXV10784.1"/>
    </source>
</evidence>
<keyword evidence="6" id="KW-0677">Repeat</keyword>
<dbReference type="InterPro" id="IPR036047">
    <property type="entry name" value="F-box-like_dom_sf"/>
</dbReference>
<name>A0A232M3B0_9EURO</name>
<feature type="repeat" description="WD" evidence="9">
    <location>
        <begin position="785"/>
        <end position="824"/>
    </location>
</feature>
<evidence type="ECO:0000256" key="5">
    <source>
        <dbReference type="ARBA" id="ARBA00022574"/>
    </source>
</evidence>
<evidence type="ECO:0000256" key="2">
    <source>
        <dbReference type="ARBA" id="ARBA00007968"/>
    </source>
</evidence>
<feature type="compositionally biased region" description="Polar residues" evidence="10">
    <location>
        <begin position="390"/>
        <end position="408"/>
    </location>
</feature>
<evidence type="ECO:0000256" key="7">
    <source>
        <dbReference type="ARBA" id="ARBA00030034"/>
    </source>
</evidence>
<dbReference type="AlphaFoldDB" id="A0A232M3B0"/>
<evidence type="ECO:0000256" key="3">
    <source>
        <dbReference type="ARBA" id="ARBA00011725"/>
    </source>
</evidence>
<feature type="compositionally biased region" description="Polar residues" evidence="10">
    <location>
        <begin position="222"/>
        <end position="246"/>
    </location>
</feature>
<dbReference type="PROSITE" id="PS00678">
    <property type="entry name" value="WD_REPEATS_1"/>
    <property type="match status" value="1"/>
</dbReference>
<dbReference type="SUPFAM" id="SSF50978">
    <property type="entry name" value="WD40 repeat-like"/>
    <property type="match status" value="1"/>
</dbReference>
<dbReference type="SMART" id="SM00320">
    <property type="entry name" value="WD40"/>
    <property type="match status" value="7"/>
</dbReference>
<feature type="domain" description="F-box" evidence="11">
    <location>
        <begin position="511"/>
        <end position="558"/>
    </location>
</feature>
<feature type="compositionally biased region" description="Low complexity" evidence="10">
    <location>
        <begin position="610"/>
        <end position="630"/>
    </location>
</feature>
<keyword evidence="5 9" id="KW-0853">WD repeat</keyword>
<feature type="compositionally biased region" description="Basic and acidic residues" evidence="10">
    <location>
        <begin position="44"/>
        <end position="53"/>
    </location>
</feature>
<feature type="compositionally biased region" description="Basic and acidic residues" evidence="10">
    <location>
        <begin position="424"/>
        <end position="436"/>
    </location>
</feature>
<evidence type="ECO:0000259" key="11">
    <source>
        <dbReference type="PROSITE" id="PS50181"/>
    </source>
</evidence>
<dbReference type="InterPro" id="IPR001680">
    <property type="entry name" value="WD40_rpt"/>
</dbReference>
<evidence type="ECO:0000256" key="9">
    <source>
        <dbReference type="PROSITE-ProRule" id="PRU00221"/>
    </source>
</evidence>
<dbReference type="Gene3D" id="2.130.10.10">
    <property type="entry name" value="YVTN repeat-like/Quinoprotein amine dehydrogenase"/>
    <property type="match status" value="1"/>
</dbReference>
<feature type="repeat" description="WD" evidence="9">
    <location>
        <begin position="983"/>
        <end position="1022"/>
    </location>
</feature>
<dbReference type="SMART" id="SM00256">
    <property type="entry name" value="FBOX"/>
    <property type="match status" value="1"/>
</dbReference>
<feature type="compositionally biased region" description="Polar residues" evidence="10">
    <location>
        <begin position="1"/>
        <end position="15"/>
    </location>
</feature>
<evidence type="ECO:0000256" key="10">
    <source>
        <dbReference type="SAM" id="MobiDB-lite"/>
    </source>
</evidence>
<reference evidence="12 13" key="1">
    <citation type="journal article" date="2015" name="Environ. Microbiol.">
        <title>Metagenome sequence of Elaphomyces granulatus from sporocarp tissue reveals Ascomycota ectomycorrhizal fingerprints of genome expansion and a Proteobacteria-rich microbiome.</title>
        <authorList>
            <person name="Quandt C.A."/>
            <person name="Kohler A."/>
            <person name="Hesse C.N."/>
            <person name="Sharpton T.J."/>
            <person name="Martin F."/>
            <person name="Spatafora J.W."/>
        </authorList>
    </citation>
    <scope>NUCLEOTIDE SEQUENCE [LARGE SCALE GENOMIC DNA]</scope>
    <source>
        <strain evidence="12 13">OSC145934</strain>
    </source>
</reference>
<protein>
    <recommendedName>
        <fullName evidence="4">Probable E3 ubiquitin ligase complex SCF subunit sconB</fullName>
    </recommendedName>
    <alternativeName>
        <fullName evidence="8">Sulfur controller B</fullName>
    </alternativeName>
    <alternativeName>
        <fullName evidence="7">Sulfur metabolite repression control protein B</fullName>
    </alternativeName>
</protein>
<dbReference type="InterPro" id="IPR001810">
    <property type="entry name" value="F-box_dom"/>
</dbReference>
<dbReference type="CDD" id="cd00200">
    <property type="entry name" value="WD40"/>
    <property type="match status" value="1"/>
</dbReference>
<feature type="region of interest" description="Disordered" evidence="10">
    <location>
        <begin position="1"/>
        <end position="62"/>
    </location>
</feature>
<dbReference type="CDD" id="cd22147">
    <property type="entry name" value="F-box_SpPof1-like"/>
    <property type="match status" value="1"/>
</dbReference>
<keyword evidence="13" id="KW-1185">Reference proteome</keyword>
<feature type="region of interest" description="Disordered" evidence="10">
    <location>
        <begin position="80"/>
        <end position="99"/>
    </location>
</feature>
<dbReference type="PROSITE" id="PS50082">
    <property type="entry name" value="WD_REPEATS_2"/>
    <property type="match status" value="5"/>
</dbReference>
<comment type="caution">
    <text evidence="12">The sequence shown here is derived from an EMBL/GenBank/DDBJ whole genome shotgun (WGS) entry which is preliminary data.</text>
</comment>
<dbReference type="Pfam" id="PF12937">
    <property type="entry name" value="F-box-like"/>
    <property type="match status" value="1"/>
</dbReference>
<dbReference type="InterPro" id="IPR015943">
    <property type="entry name" value="WD40/YVTN_repeat-like_dom_sf"/>
</dbReference>
<evidence type="ECO:0000256" key="8">
    <source>
        <dbReference type="ARBA" id="ARBA00032113"/>
    </source>
</evidence>
<comment type="function">
    <text evidence="1">Component of the SCF(sconB) E3 ubiquitin ligase complex involved in the regulation of sulfur metabolite repression, probably by mediating the inactivation or degradation of the metR transcription factor.</text>
</comment>
<dbReference type="EMBL" id="NPHW01002767">
    <property type="protein sequence ID" value="OXV10784.1"/>
    <property type="molecule type" value="Genomic_DNA"/>
</dbReference>
<feature type="repeat" description="WD" evidence="9">
    <location>
        <begin position="941"/>
        <end position="982"/>
    </location>
</feature>
<feature type="repeat" description="WD" evidence="9">
    <location>
        <begin position="855"/>
        <end position="874"/>
    </location>
</feature>
<evidence type="ECO:0000256" key="6">
    <source>
        <dbReference type="ARBA" id="ARBA00022737"/>
    </source>
</evidence>
<dbReference type="InterPro" id="IPR019775">
    <property type="entry name" value="WD40_repeat_CS"/>
</dbReference>
<dbReference type="Gene3D" id="1.20.1280.50">
    <property type="match status" value="1"/>
</dbReference>
<feature type="region of interest" description="Disordered" evidence="10">
    <location>
        <begin position="316"/>
        <end position="454"/>
    </location>
</feature>
<comment type="similarity">
    <text evidence="2">Belongs to the WD repeat MET30/SCONB/SCON-2 family.</text>
</comment>
<dbReference type="InterPro" id="IPR036322">
    <property type="entry name" value="WD40_repeat_dom_sf"/>
</dbReference>
<dbReference type="SUPFAM" id="SSF81383">
    <property type="entry name" value="F-box domain"/>
    <property type="match status" value="1"/>
</dbReference>
<organism evidence="12 13">
    <name type="scientific">Elaphomyces granulatus</name>
    <dbReference type="NCBI Taxonomy" id="519963"/>
    <lineage>
        <taxon>Eukaryota</taxon>
        <taxon>Fungi</taxon>
        <taxon>Dikarya</taxon>
        <taxon>Ascomycota</taxon>
        <taxon>Pezizomycotina</taxon>
        <taxon>Eurotiomycetes</taxon>
        <taxon>Eurotiomycetidae</taxon>
        <taxon>Eurotiales</taxon>
        <taxon>Elaphomycetaceae</taxon>
        <taxon>Elaphomyces</taxon>
    </lineage>
</organism>
<feature type="repeat" description="WD" evidence="9">
    <location>
        <begin position="901"/>
        <end position="940"/>
    </location>
</feature>
<feature type="compositionally biased region" description="Polar residues" evidence="10">
    <location>
        <begin position="290"/>
        <end position="301"/>
    </location>
</feature>
<feature type="region of interest" description="Disordered" evidence="10">
    <location>
        <begin position="610"/>
        <end position="669"/>
    </location>
</feature>
<evidence type="ECO:0000313" key="13">
    <source>
        <dbReference type="Proteomes" id="UP000243515"/>
    </source>
</evidence>
<dbReference type="Pfam" id="PF00400">
    <property type="entry name" value="WD40"/>
    <property type="match status" value="7"/>
</dbReference>